<evidence type="ECO:0000313" key="2">
    <source>
        <dbReference type="EMBL" id="GBO34562.1"/>
    </source>
</evidence>
<keyword evidence="3" id="KW-1185">Reference proteome</keyword>
<dbReference type="AlphaFoldDB" id="A0A4Y2WDB3"/>
<evidence type="ECO:0000313" key="3">
    <source>
        <dbReference type="Proteomes" id="UP000499080"/>
    </source>
</evidence>
<dbReference type="EMBL" id="BGPR01058399">
    <property type="protein sequence ID" value="GBO34562.1"/>
    <property type="molecule type" value="Genomic_DNA"/>
</dbReference>
<protein>
    <submittedName>
        <fullName evidence="1">Uncharacterized protein</fullName>
    </submittedName>
</protein>
<proteinExistence type="predicted"/>
<dbReference type="EMBL" id="BGPR01058395">
    <property type="protein sequence ID" value="GBO34558.1"/>
    <property type="molecule type" value="Genomic_DNA"/>
</dbReference>
<organism evidence="1 3">
    <name type="scientific">Araneus ventricosus</name>
    <name type="common">Orbweaver spider</name>
    <name type="synonym">Epeira ventricosa</name>
    <dbReference type="NCBI Taxonomy" id="182803"/>
    <lineage>
        <taxon>Eukaryota</taxon>
        <taxon>Metazoa</taxon>
        <taxon>Ecdysozoa</taxon>
        <taxon>Arthropoda</taxon>
        <taxon>Chelicerata</taxon>
        <taxon>Arachnida</taxon>
        <taxon>Araneae</taxon>
        <taxon>Araneomorphae</taxon>
        <taxon>Entelegynae</taxon>
        <taxon>Araneoidea</taxon>
        <taxon>Araneidae</taxon>
        <taxon>Araneus</taxon>
    </lineage>
</organism>
<name>A0A4Y2WDB3_ARAVE</name>
<reference evidence="1 3" key="1">
    <citation type="journal article" date="2019" name="Sci. Rep.">
        <title>Orb-weaving spider Araneus ventricosus genome elucidates the spidroin gene catalogue.</title>
        <authorList>
            <person name="Kono N."/>
            <person name="Nakamura H."/>
            <person name="Ohtoshi R."/>
            <person name="Moran D.A.P."/>
            <person name="Shinohara A."/>
            <person name="Yoshida Y."/>
            <person name="Fujiwara M."/>
            <person name="Mori M."/>
            <person name="Tomita M."/>
            <person name="Arakawa K."/>
        </authorList>
    </citation>
    <scope>NUCLEOTIDE SEQUENCE [LARGE SCALE GENOMIC DNA]</scope>
</reference>
<gene>
    <name evidence="2" type="ORF">AVEN_137984_1</name>
    <name evidence="1" type="ORF">AVEN_272296_1</name>
</gene>
<sequence length="89" mass="10100">MCSLTVMDSSVLWRPSVCEVLSLAPASLAMSKCNCPAVYSQYQKGRHSFSHRNFARGKETLQYADEPLIRNPTTRFLNLPPTYYVLLVE</sequence>
<accession>A0A4Y2WDB3</accession>
<evidence type="ECO:0000313" key="1">
    <source>
        <dbReference type="EMBL" id="GBO34558.1"/>
    </source>
</evidence>
<comment type="caution">
    <text evidence="1">The sequence shown here is derived from an EMBL/GenBank/DDBJ whole genome shotgun (WGS) entry which is preliminary data.</text>
</comment>
<dbReference type="Proteomes" id="UP000499080">
    <property type="component" value="Unassembled WGS sequence"/>
</dbReference>